<dbReference type="Proteomes" id="UP001232001">
    <property type="component" value="Chromosome"/>
</dbReference>
<dbReference type="EMBL" id="CP122539">
    <property type="protein sequence ID" value="WGH76014.1"/>
    <property type="molecule type" value="Genomic_DNA"/>
</dbReference>
<gene>
    <name evidence="1" type="ORF">P8625_02265</name>
</gene>
<protein>
    <recommendedName>
        <fullName evidence="3">IrrE N-terminal-like domain-containing protein</fullName>
    </recommendedName>
</protein>
<accession>A0ABY8L3K4</accession>
<reference evidence="1 2" key="1">
    <citation type="submission" date="2023-04" db="EMBL/GenBank/DDBJ databases">
        <title>Tenacibaculum tangerinum sp. nov., isolated from sea tidal flat of South Korea.</title>
        <authorList>
            <person name="Lee S.H."/>
            <person name="Kim J.-J."/>
        </authorList>
    </citation>
    <scope>NUCLEOTIDE SEQUENCE [LARGE SCALE GENOMIC DNA]</scope>
    <source>
        <strain evidence="1 2">GRR-S3-23</strain>
    </source>
</reference>
<proteinExistence type="predicted"/>
<name>A0ABY8L3K4_9FLAO</name>
<keyword evidence="2" id="KW-1185">Reference proteome</keyword>
<evidence type="ECO:0000313" key="2">
    <source>
        <dbReference type="Proteomes" id="UP001232001"/>
    </source>
</evidence>
<evidence type="ECO:0008006" key="3">
    <source>
        <dbReference type="Google" id="ProtNLM"/>
    </source>
</evidence>
<organism evidence="1 2">
    <name type="scientific">Tenacibaculum tangerinum</name>
    <dbReference type="NCBI Taxonomy" id="3038772"/>
    <lineage>
        <taxon>Bacteria</taxon>
        <taxon>Pseudomonadati</taxon>
        <taxon>Bacteroidota</taxon>
        <taxon>Flavobacteriia</taxon>
        <taxon>Flavobacteriales</taxon>
        <taxon>Flavobacteriaceae</taxon>
        <taxon>Tenacibaculum</taxon>
    </lineage>
</organism>
<evidence type="ECO:0000313" key="1">
    <source>
        <dbReference type="EMBL" id="WGH76014.1"/>
    </source>
</evidence>
<dbReference type="RefSeq" id="WP_279651885.1">
    <property type="nucleotide sequence ID" value="NZ_CP122539.1"/>
</dbReference>
<sequence>MMHHQQKELNVITAFIEEIGIDIIYTALNEPCFLPGLKLYRGRILVDKSKLQYPGDLLHEAGHIAVTLEAQRPLIGTPEMPEDWPSAGDEIVTILWSYAALQKLNLAPEVVFHENGYKNQSKWLIEQFESKNYIGLPLLTWMGLCHESNNEDSSVPAFPKMIKWLR</sequence>